<protein>
    <submittedName>
        <fullName evidence="6">TetR/AcrR family transcriptional regulator</fullName>
    </submittedName>
</protein>
<feature type="domain" description="HTH tetR-type" evidence="5">
    <location>
        <begin position="9"/>
        <end position="69"/>
    </location>
</feature>
<evidence type="ECO:0000259" key="5">
    <source>
        <dbReference type="PROSITE" id="PS50977"/>
    </source>
</evidence>
<dbReference type="Proteomes" id="UP001620408">
    <property type="component" value="Unassembled WGS sequence"/>
</dbReference>
<dbReference type="InterPro" id="IPR001647">
    <property type="entry name" value="HTH_TetR"/>
</dbReference>
<evidence type="ECO:0000256" key="3">
    <source>
        <dbReference type="ARBA" id="ARBA00023163"/>
    </source>
</evidence>
<dbReference type="PANTHER" id="PTHR47506">
    <property type="entry name" value="TRANSCRIPTIONAL REGULATORY PROTEIN"/>
    <property type="match status" value="1"/>
</dbReference>
<keyword evidence="2 4" id="KW-0238">DNA-binding</keyword>
<organism evidence="6 7">
    <name type="scientific">Dyella koreensis</name>
    <dbReference type="NCBI Taxonomy" id="311235"/>
    <lineage>
        <taxon>Bacteria</taxon>
        <taxon>Pseudomonadati</taxon>
        <taxon>Pseudomonadota</taxon>
        <taxon>Gammaproteobacteria</taxon>
        <taxon>Lysobacterales</taxon>
        <taxon>Rhodanobacteraceae</taxon>
        <taxon>Dyella</taxon>
    </lineage>
</organism>
<proteinExistence type="predicted"/>
<dbReference type="PROSITE" id="PS50977">
    <property type="entry name" value="HTH_TETR_2"/>
    <property type="match status" value="1"/>
</dbReference>
<keyword evidence="1" id="KW-0805">Transcription regulation</keyword>
<dbReference type="Gene3D" id="1.10.10.60">
    <property type="entry name" value="Homeodomain-like"/>
    <property type="match status" value="1"/>
</dbReference>
<reference evidence="6 7" key="1">
    <citation type="submission" date="2020-10" db="EMBL/GenBank/DDBJ databases">
        <title>Phylogeny of dyella-like bacteria.</title>
        <authorList>
            <person name="Fu J."/>
        </authorList>
    </citation>
    <scope>NUCLEOTIDE SEQUENCE [LARGE SCALE GENOMIC DNA]</scope>
    <source>
        <strain evidence="6 7">BB4</strain>
    </source>
</reference>
<evidence type="ECO:0000256" key="2">
    <source>
        <dbReference type="ARBA" id="ARBA00023125"/>
    </source>
</evidence>
<dbReference type="PANTHER" id="PTHR47506:SF7">
    <property type="entry name" value="TRANSCRIPTIONAL REGULATORY PROTEIN"/>
    <property type="match status" value="1"/>
</dbReference>
<name>A0ABW8KBV0_9GAMM</name>
<evidence type="ECO:0000256" key="1">
    <source>
        <dbReference type="ARBA" id="ARBA00023015"/>
    </source>
</evidence>
<keyword evidence="7" id="KW-1185">Reference proteome</keyword>
<dbReference type="InterPro" id="IPR036271">
    <property type="entry name" value="Tet_transcr_reg_TetR-rel_C_sf"/>
</dbReference>
<dbReference type="RefSeq" id="WP_379984560.1">
    <property type="nucleotide sequence ID" value="NZ_JADIKD010000012.1"/>
</dbReference>
<dbReference type="Gene3D" id="1.10.357.10">
    <property type="entry name" value="Tetracycline Repressor, domain 2"/>
    <property type="match status" value="1"/>
</dbReference>
<evidence type="ECO:0000256" key="4">
    <source>
        <dbReference type="PROSITE-ProRule" id="PRU00335"/>
    </source>
</evidence>
<comment type="caution">
    <text evidence="6">The sequence shown here is derived from an EMBL/GenBank/DDBJ whole genome shotgun (WGS) entry which is preliminary data.</text>
</comment>
<keyword evidence="3" id="KW-0804">Transcription</keyword>
<feature type="DNA-binding region" description="H-T-H motif" evidence="4">
    <location>
        <begin position="32"/>
        <end position="51"/>
    </location>
</feature>
<dbReference type="SUPFAM" id="SSF46689">
    <property type="entry name" value="Homeodomain-like"/>
    <property type="match status" value="1"/>
</dbReference>
<sequence>MAHRPGKKEESKAKILKSAGRGFRSRGFGGSGVDGLAKDAAVTSGAFYAHFKSKADAFREAVIVGLSELKDGVEMMRAQRGPRWHKDFVDFYLGDRRTCDLADSCALQSLSSEVARADDETREAFETELRGIIDAVAGGLEGTPKAKRDEAISLLALLVGSVTLARAVKDPVVSNEIAAAVRKAALGLHTRAQ</sequence>
<dbReference type="PRINTS" id="PR00455">
    <property type="entry name" value="HTHTETR"/>
</dbReference>
<accession>A0ABW8KBV0</accession>
<evidence type="ECO:0000313" key="7">
    <source>
        <dbReference type="Proteomes" id="UP001620408"/>
    </source>
</evidence>
<dbReference type="Pfam" id="PF00440">
    <property type="entry name" value="TetR_N"/>
    <property type="match status" value="1"/>
</dbReference>
<dbReference type="SUPFAM" id="SSF48498">
    <property type="entry name" value="Tetracyclin repressor-like, C-terminal domain"/>
    <property type="match status" value="1"/>
</dbReference>
<evidence type="ECO:0000313" key="6">
    <source>
        <dbReference type="EMBL" id="MFK2919402.1"/>
    </source>
</evidence>
<dbReference type="InterPro" id="IPR009057">
    <property type="entry name" value="Homeodomain-like_sf"/>
</dbReference>
<gene>
    <name evidence="6" type="ORF">ISS97_19220</name>
</gene>
<dbReference type="EMBL" id="JADIKD010000012">
    <property type="protein sequence ID" value="MFK2919402.1"/>
    <property type="molecule type" value="Genomic_DNA"/>
</dbReference>